<feature type="compositionally biased region" description="Low complexity" evidence="8">
    <location>
        <begin position="695"/>
        <end position="711"/>
    </location>
</feature>
<feature type="domain" description="Ion transport" evidence="10">
    <location>
        <begin position="755"/>
        <end position="986"/>
    </location>
</feature>
<dbReference type="InterPro" id="IPR041491">
    <property type="entry name" value="TRPM_SLOG"/>
</dbReference>
<feature type="domain" description="TRPM-like" evidence="12">
    <location>
        <begin position="498"/>
        <end position="631"/>
    </location>
</feature>
<evidence type="ECO:0000259" key="12">
    <source>
        <dbReference type="Pfam" id="PF25508"/>
    </source>
</evidence>
<evidence type="ECO:0000313" key="13">
    <source>
        <dbReference type="Proteomes" id="UP000046393"/>
    </source>
</evidence>
<sequence length="990" mass="112529">MNLFDNVWGMPPPKLIITIHGGLTNFDLQPKLARVFRKGIMKAARTTGAWIITSGVNAGVVRHVAAALEASNNTRARSKVVSIGIAAWGMLKEQADLIGQDVVVPYHSHSYSTRGKLSLNNRHSYFLLVDNGTVGRDGADIILRKRLETYIAEKQKIGGGTRSVPVVCVVLEGGTCTIKSVVDYVTSTPVVPVVICDGSGRAADLLAFAHQCVQEDGKIPDNVRPQLLNLVESVFGYNKQNAENLLTDLTNCAKKKNLMTIFRLGEGQKQDLDHSILTALLKGQNLSPPDQLSLALAWNRVDIARSDILVYGQEWPKNALNNAMTEALMNDRVDFVRLLLENGVSMKKFLTITMLEELYNTDKGPPNTLYYIVRDVVKIRPGYRYRMPHIGLAIEKLMGNTYKSTYTTDVFRAKWSAARNRNKVIFYNDLKRNMKRMNQPENILELPLPLSNGAGSRALSTHLLWRSALRRDNPMNTYNSMIPDTLGDTKEVTIDMEDDSNASSSDKKEEGDFKYPFSELLLWAVLTKRQEMALCMWQHGEEAMAKALVACRLYKSLAKEAAEDYLEVEICDELRNYAEEFRKLALELLEYCYHQDDAQTLQLLTYELASWGNETCLSLAVMVNHKEFLAHPCCQILLADLWHGGLRIRSHSNLRVVLGLLFPPSIFLLEFKSREELMLQPQTAAEHEDDIKGRSSSSSSSASESSSSDSDYSFDDDSIKVSKKFLIKIKNVNFQRPIKFRRKLYEFYVAPITTFWAWTLSFCIFVCCYTYTLLIKTPPHVTPIEWFTFAYVFAFGMEHWRKYLFSEPKSFTQKARHFFWNIWNALTALAVATYFLGFLLRFNASTRDAYGRIILACNSVLWTIRLLDFMSVHPRLGPYITMAGKMVQNMLYIIVLLCVALLGFGLARQSITFPNEEWHPILLRNIFYKPYFMLYGEVYADEIDPCGDEEFILGKMCVPGHWVPPLLMTFFLLVANILLMSMLLAIFKFV</sequence>
<keyword evidence="2" id="KW-0813">Transport</keyword>
<feature type="region of interest" description="Disordered" evidence="8">
    <location>
        <begin position="683"/>
        <end position="714"/>
    </location>
</feature>
<evidence type="ECO:0000256" key="8">
    <source>
        <dbReference type="SAM" id="MobiDB-lite"/>
    </source>
</evidence>
<feature type="domain" description="TRPM-like" evidence="12">
    <location>
        <begin position="312"/>
        <end position="429"/>
    </location>
</feature>
<dbReference type="InterPro" id="IPR005821">
    <property type="entry name" value="Ion_trans_dom"/>
</dbReference>
<evidence type="ECO:0000259" key="11">
    <source>
        <dbReference type="Pfam" id="PF18139"/>
    </source>
</evidence>
<dbReference type="GO" id="GO:0005886">
    <property type="term" value="C:plasma membrane"/>
    <property type="evidence" value="ECO:0007669"/>
    <property type="project" value="TreeGrafter"/>
</dbReference>
<accession>A0A0N5AU54</accession>
<dbReference type="WBParaSite" id="SMUV_0000837701-mRNA-1">
    <property type="protein sequence ID" value="SMUV_0000837701-mRNA-1"/>
    <property type="gene ID" value="SMUV_0000837701"/>
</dbReference>
<organism evidence="13 14">
    <name type="scientific">Syphacia muris</name>
    <dbReference type="NCBI Taxonomy" id="451379"/>
    <lineage>
        <taxon>Eukaryota</taxon>
        <taxon>Metazoa</taxon>
        <taxon>Ecdysozoa</taxon>
        <taxon>Nematoda</taxon>
        <taxon>Chromadorea</taxon>
        <taxon>Rhabditida</taxon>
        <taxon>Spirurina</taxon>
        <taxon>Oxyuridomorpha</taxon>
        <taxon>Oxyuroidea</taxon>
        <taxon>Oxyuridae</taxon>
        <taxon>Syphacia</taxon>
    </lineage>
</organism>
<name>A0A0N5AU54_9BILA</name>
<keyword evidence="5" id="KW-0406">Ion transport</keyword>
<feature type="transmembrane region" description="Helical" evidence="9">
    <location>
        <begin position="966"/>
        <end position="987"/>
    </location>
</feature>
<evidence type="ECO:0000256" key="3">
    <source>
        <dbReference type="ARBA" id="ARBA00022692"/>
    </source>
</evidence>
<dbReference type="GO" id="GO:0030001">
    <property type="term" value="P:metal ion transport"/>
    <property type="evidence" value="ECO:0007669"/>
    <property type="project" value="TreeGrafter"/>
</dbReference>
<evidence type="ECO:0000256" key="6">
    <source>
        <dbReference type="ARBA" id="ARBA00023136"/>
    </source>
</evidence>
<keyword evidence="7" id="KW-0407">Ion channel</keyword>
<evidence type="ECO:0000256" key="7">
    <source>
        <dbReference type="ARBA" id="ARBA00023303"/>
    </source>
</evidence>
<feature type="transmembrane region" description="Helical" evidence="9">
    <location>
        <begin position="780"/>
        <end position="797"/>
    </location>
</feature>
<dbReference type="GO" id="GO:0005261">
    <property type="term" value="F:monoatomic cation channel activity"/>
    <property type="evidence" value="ECO:0007669"/>
    <property type="project" value="TreeGrafter"/>
</dbReference>
<evidence type="ECO:0000259" key="10">
    <source>
        <dbReference type="Pfam" id="PF00520"/>
    </source>
</evidence>
<comment type="subcellular location">
    <subcellularLocation>
        <location evidence="1">Membrane</location>
        <topology evidence="1">Multi-pass membrane protein</topology>
    </subcellularLocation>
</comment>
<proteinExistence type="predicted"/>
<evidence type="ECO:0000256" key="1">
    <source>
        <dbReference type="ARBA" id="ARBA00004141"/>
    </source>
</evidence>
<feature type="domain" description="TRPM SLOG" evidence="11">
    <location>
        <begin position="1"/>
        <end position="252"/>
    </location>
</feature>
<keyword evidence="4 9" id="KW-1133">Transmembrane helix</keyword>
<dbReference type="Pfam" id="PF00520">
    <property type="entry name" value="Ion_trans"/>
    <property type="match status" value="1"/>
</dbReference>
<dbReference type="Pfam" id="PF25508">
    <property type="entry name" value="TRPM2"/>
    <property type="match status" value="2"/>
</dbReference>
<evidence type="ECO:0000313" key="14">
    <source>
        <dbReference type="WBParaSite" id="SMUV_0000837701-mRNA-1"/>
    </source>
</evidence>
<keyword evidence="3 9" id="KW-0812">Transmembrane</keyword>
<evidence type="ECO:0000256" key="4">
    <source>
        <dbReference type="ARBA" id="ARBA00022989"/>
    </source>
</evidence>
<evidence type="ECO:0000256" key="9">
    <source>
        <dbReference type="SAM" id="Phobius"/>
    </source>
</evidence>
<dbReference type="STRING" id="451379.A0A0N5AU54"/>
<feature type="transmembrane region" description="Helical" evidence="9">
    <location>
        <begin position="818"/>
        <end position="837"/>
    </location>
</feature>
<reference evidence="14" key="1">
    <citation type="submission" date="2017-02" db="UniProtKB">
        <authorList>
            <consortium name="WormBaseParasite"/>
        </authorList>
    </citation>
    <scope>IDENTIFICATION</scope>
</reference>
<dbReference type="InterPro" id="IPR050927">
    <property type="entry name" value="TRPM"/>
</dbReference>
<keyword evidence="13" id="KW-1185">Reference proteome</keyword>
<dbReference type="AlphaFoldDB" id="A0A0N5AU54"/>
<evidence type="ECO:0000256" key="5">
    <source>
        <dbReference type="ARBA" id="ARBA00023065"/>
    </source>
</evidence>
<protein>
    <submittedName>
        <fullName evidence="14">LSDAT_euk domain-containing protein</fullName>
    </submittedName>
</protein>
<dbReference type="Proteomes" id="UP000046393">
    <property type="component" value="Unplaced"/>
</dbReference>
<feature type="transmembrane region" description="Helical" evidence="9">
    <location>
        <begin position="747"/>
        <end position="774"/>
    </location>
</feature>
<keyword evidence="6 9" id="KW-0472">Membrane</keyword>
<feature type="transmembrane region" description="Helical" evidence="9">
    <location>
        <begin position="889"/>
        <end position="907"/>
    </location>
</feature>
<evidence type="ECO:0000256" key="2">
    <source>
        <dbReference type="ARBA" id="ARBA00022448"/>
    </source>
</evidence>
<dbReference type="Pfam" id="PF18139">
    <property type="entry name" value="LSDAT_euk"/>
    <property type="match status" value="1"/>
</dbReference>
<dbReference type="PANTHER" id="PTHR13800:SF44">
    <property type="entry name" value="TRANSIENT RECEPTOR POTENTIAL CHANNEL"/>
    <property type="match status" value="1"/>
</dbReference>
<dbReference type="InterPro" id="IPR057366">
    <property type="entry name" value="TRPM-like"/>
</dbReference>
<dbReference type="PANTHER" id="PTHR13800">
    <property type="entry name" value="TRANSIENT RECEPTOR POTENTIAL CATION CHANNEL, SUBFAMILY M, MEMBER 6"/>
    <property type="match status" value="1"/>
</dbReference>